<dbReference type="GO" id="GO:0016491">
    <property type="term" value="F:oxidoreductase activity"/>
    <property type="evidence" value="ECO:0007669"/>
    <property type="project" value="InterPro"/>
</dbReference>
<dbReference type="InterPro" id="IPR029479">
    <property type="entry name" value="Nitroreductase"/>
</dbReference>
<dbReference type="PANTHER" id="PTHR43745">
    <property type="entry name" value="NITROREDUCTASE MJ1384-RELATED"/>
    <property type="match status" value="1"/>
</dbReference>
<comment type="caution">
    <text evidence="2">The sequence shown here is derived from an EMBL/GenBank/DDBJ whole genome shotgun (WGS) entry which is preliminary data.</text>
</comment>
<dbReference type="InterPro" id="IPR052544">
    <property type="entry name" value="Bacteriocin_Proc_Enz"/>
</dbReference>
<dbReference type="PANTHER" id="PTHR43745:SF2">
    <property type="entry name" value="NITROREDUCTASE MJ1384-RELATED"/>
    <property type="match status" value="1"/>
</dbReference>
<sequence length="206" mass="22791">MNKPHETQPALQLIAPSSLELDADITPLSMSLMEVLRQRKSSREFSTRQLSIYKLSRLLWCAFGINREEGSLRTAPSAKDAQEIDIYVALASGLYRFDPLQLLLQPVLADDIRADTGSQDFVGVAPVNLIYVANLDRMSAASRVEQKFYAALDTGFISQNVYLFCAAEGLATVTRGWVDRPALAKRMGLGPAQRIVLAQTVGYPRE</sequence>
<dbReference type="RefSeq" id="WP_182213134.1">
    <property type="nucleotide sequence ID" value="NZ_JACEZS010000001.1"/>
</dbReference>
<dbReference type="EMBL" id="JACEZS010000001">
    <property type="protein sequence ID" value="MBA5603964.1"/>
    <property type="molecule type" value="Genomic_DNA"/>
</dbReference>
<keyword evidence="3" id="KW-1185">Reference proteome</keyword>
<feature type="domain" description="Nitroreductase" evidence="1">
    <location>
        <begin position="36"/>
        <end position="203"/>
    </location>
</feature>
<protein>
    <submittedName>
        <fullName evidence="2">SagB/ThcOx family dehydrogenase</fullName>
    </submittedName>
</protein>
<dbReference type="Gene3D" id="3.40.109.10">
    <property type="entry name" value="NADH Oxidase"/>
    <property type="match status" value="1"/>
</dbReference>
<proteinExistence type="predicted"/>
<dbReference type="CDD" id="cd02142">
    <property type="entry name" value="McbC_SagB-like_oxidoreductase"/>
    <property type="match status" value="1"/>
</dbReference>
<organism evidence="2 3">
    <name type="scientific">Rugamonas fusca</name>
    <dbReference type="NCBI Taxonomy" id="2758568"/>
    <lineage>
        <taxon>Bacteria</taxon>
        <taxon>Pseudomonadati</taxon>
        <taxon>Pseudomonadota</taxon>
        <taxon>Betaproteobacteria</taxon>
        <taxon>Burkholderiales</taxon>
        <taxon>Oxalobacteraceae</taxon>
        <taxon>Telluria group</taxon>
        <taxon>Rugamonas</taxon>
    </lineage>
</organism>
<gene>
    <name evidence="2" type="ORF">H3H36_01125</name>
</gene>
<dbReference type="InterPro" id="IPR000415">
    <property type="entry name" value="Nitroreductase-like"/>
</dbReference>
<dbReference type="Proteomes" id="UP000566711">
    <property type="component" value="Unassembled WGS sequence"/>
</dbReference>
<evidence type="ECO:0000313" key="3">
    <source>
        <dbReference type="Proteomes" id="UP000566711"/>
    </source>
</evidence>
<evidence type="ECO:0000313" key="2">
    <source>
        <dbReference type="EMBL" id="MBA5603964.1"/>
    </source>
</evidence>
<evidence type="ECO:0000259" key="1">
    <source>
        <dbReference type="Pfam" id="PF00881"/>
    </source>
</evidence>
<accession>A0A7W2I522</accession>
<name>A0A7W2I522_9BURK</name>
<dbReference type="Pfam" id="PF00881">
    <property type="entry name" value="Nitroreductase"/>
    <property type="match status" value="1"/>
</dbReference>
<dbReference type="SUPFAM" id="SSF55469">
    <property type="entry name" value="FMN-dependent nitroreductase-like"/>
    <property type="match status" value="1"/>
</dbReference>
<dbReference type="AlphaFoldDB" id="A0A7W2I522"/>
<reference evidence="2 3" key="1">
    <citation type="submission" date="2020-07" db="EMBL/GenBank/DDBJ databases">
        <title>Novel species isolated from subtropical streams in China.</title>
        <authorList>
            <person name="Lu H."/>
        </authorList>
    </citation>
    <scope>NUCLEOTIDE SEQUENCE [LARGE SCALE GENOMIC DNA]</scope>
    <source>
        <strain evidence="2 3">FT3S</strain>
    </source>
</reference>